<protein>
    <submittedName>
        <fullName evidence="2">Peptidoglycan-binding protein</fullName>
    </submittedName>
</protein>
<organism evidence="2 3">
    <name type="scientific">Piscinibacter koreensis</name>
    <dbReference type="NCBI Taxonomy" id="2742824"/>
    <lineage>
        <taxon>Bacteria</taxon>
        <taxon>Pseudomonadati</taxon>
        <taxon>Pseudomonadota</taxon>
        <taxon>Betaproteobacteria</taxon>
        <taxon>Burkholderiales</taxon>
        <taxon>Sphaerotilaceae</taxon>
        <taxon>Piscinibacter</taxon>
    </lineage>
</organism>
<dbReference type="RefSeq" id="WP_176067304.1">
    <property type="nucleotide sequence ID" value="NZ_JABWMJ010000002.1"/>
</dbReference>
<dbReference type="AlphaFoldDB" id="A0A7Y6TVX4"/>
<evidence type="ECO:0000256" key="1">
    <source>
        <dbReference type="SAM" id="SignalP"/>
    </source>
</evidence>
<evidence type="ECO:0000313" key="2">
    <source>
        <dbReference type="EMBL" id="NUZ05448.1"/>
    </source>
</evidence>
<dbReference type="GO" id="GO:0030288">
    <property type="term" value="C:outer membrane-bounded periplasmic space"/>
    <property type="evidence" value="ECO:0007669"/>
    <property type="project" value="InterPro"/>
</dbReference>
<accession>A0A7Y6TVX4</accession>
<gene>
    <name evidence="2" type="ORF">HQN59_06695</name>
</gene>
<keyword evidence="1" id="KW-0732">Signal</keyword>
<name>A0A7Y6TVX4_9BURK</name>
<feature type="chain" id="PRO_5031487859" evidence="1">
    <location>
        <begin position="23"/>
        <end position="338"/>
    </location>
</feature>
<dbReference type="Proteomes" id="UP000529637">
    <property type="component" value="Unassembled WGS sequence"/>
</dbReference>
<feature type="signal peptide" evidence="1">
    <location>
        <begin position="1"/>
        <end position="22"/>
    </location>
</feature>
<comment type="caution">
    <text evidence="2">The sequence shown here is derived from an EMBL/GenBank/DDBJ whole genome shotgun (WGS) entry which is preliminary data.</text>
</comment>
<evidence type="ECO:0000313" key="3">
    <source>
        <dbReference type="Proteomes" id="UP000529637"/>
    </source>
</evidence>
<reference evidence="2 3" key="1">
    <citation type="submission" date="2020-06" db="EMBL/GenBank/DDBJ databases">
        <title>Schlegella sp. ID0723 isolated from air conditioner.</title>
        <authorList>
            <person name="Kim D.Y."/>
            <person name="Kim D.-U."/>
        </authorList>
    </citation>
    <scope>NUCLEOTIDE SEQUENCE [LARGE SCALE GENOMIC DNA]</scope>
    <source>
        <strain evidence="2 3">ID0723</strain>
    </source>
</reference>
<sequence>MNHIPSRWLLAAAAFLVLPAAAQTLGGGGSLATGGAGPDGAQGANEELERCSAPKGTLAVVEPQSQVGANLQRYGLGSPTQVLRMLIQQSNCFQVVERGVGMNSMMQERSLAKSGELQSDSNIGRGQMVAADFIVTPSVVFSENDTGGVGGAIGGLLGGRHGRALGAIAGGVKFKEAETNLLLVDSRSGIQVAAAQGSARKTDFAVGGALWGGLAAAGGGYTRTPEGKVIVASFIDNWNNIVRNIRENPSLVQARGSAASQQNAAMSVRANAGAAGDVMLPKIAGVKVLRQPRDGAGEMQTLTRTDEVLLLGEEQNGYSKVTSSRGDGWVKTILLKKP</sequence>
<dbReference type="Pfam" id="PF03783">
    <property type="entry name" value="CsgG"/>
    <property type="match status" value="1"/>
</dbReference>
<dbReference type="InterPro" id="IPR005534">
    <property type="entry name" value="Curli_assmbl/transp-comp_CsgG"/>
</dbReference>
<dbReference type="EMBL" id="JABWMJ010000002">
    <property type="protein sequence ID" value="NUZ05448.1"/>
    <property type="molecule type" value="Genomic_DNA"/>
</dbReference>
<proteinExistence type="predicted"/>
<keyword evidence="3" id="KW-1185">Reference proteome</keyword>